<evidence type="ECO:0000313" key="7">
    <source>
        <dbReference type="Proteomes" id="UP001362899"/>
    </source>
</evidence>
<dbReference type="PANTHER" id="PTHR12112">
    <property type="entry name" value="BNIP - RELATED"/>
    <property type="match status" value="1"/>
</dbReference>
<protein>
    <submittedName>
        <fullName evidence="6">Exopolyphosphatase</fullName>
    </submittedName>
</protein>
<sequence>MQRFIAQIKRLPVQTVVTGNQALDLDSFCSSLLTAYFETLNGRQCTPLIPIDREDLRLRKDVELILTRLDINMDSLLFLDEFSTNTETPLFLVDHNLQFMQGKVTGIIDHHAPESDKTMDDNINPMVLSRCSSAMSLVLKYYNEKLDLKKLFASDPLLAPLAFAPIAIDTSNFFNMKPEDITAYQFLANFINQIPDTITFQTVRDARKDITGLSYSDLLRKDFKQWEEIGISTLPKRFHKLDLEELSCAMIDYKNKLGLEVLAAMACGKKGRDFAYLGPKEFDVVTACSDMELILQKEVNGVQFFSQMQTTYSRKMVAPILRQAYAKFKQQ</sequence>
<organism evidence="6 7">
    <name type="scientific">Starmerella bacillaris</name>
    <name type="common">Yeast</name>
    <name type="synonym">Candida zemplinina</name>
    <dbReference type="NCBI Taxonomy" id="1247836"/>
    <lineage>
        <taxon>Eukaryota</taxon>
        <taxon>Fungi</taxon>
        <taxon>Dikarya</taxon>
        <taxon>Ascomycota</taxon>
        <taxon>Saccharomycotina</taxon>
        <taxon>Dipodascomycetes</taxon>
        <taxon>Dipodascales</taxon>
        <taxon>Trichomonascaceae</taxon>
        <taxon>Starmerella</taxon>
    </lineage>
</organism>
<dbReference type="GO" id="GO:0005737">
    <property type="term" value="C:cytoplasm"/>
    <property type="evidence" value="ECO:0007669"/>
    <property type="project" value="InterPro"/>
</dbReference>
<dbReference type="Pfam" id="PF01368">
    <property type="entry name" value="DHH"/>
    <property type="match status" value="1"/>
</dbReference>
<dbReference type="InterPro" id="IPR038222">
    <property type="entry name" value="DHHA2_dom_sf"/>
</dbReference>
<dbReference type="GO" id="GO:0046872">
    <property type="term" value="F:metal ion binding"/>
    <property type="evidence" value="ECO:0007669"/>
    <property type="project" value="UniProtKB-KW"/>
</dbReference>
<dbReference type="GO" id="GO:0004309">
    <property type="term" value="F:exopolyphosphatase activity"/>
    <property type="evidence" value="ECO:0007669"/>
    <property type="project" value="TreeGrafter"/>
</dbReference>
<feature type="domain" description="DHHA2" evidence="5">
    <location>
        <begin position="200"/>
        <end position="325"/>
    </location>
</feature>
<keyword evidence="3" id="KW-0378">Hydrolase</keyword>
<evidence type="ECO:0000259" key="5">
    <source>
        <dbReference type="SMART" id="SM01131"/>
    </source>
</evidence>
<reference evidence="6 7" key="1">
    <citation type="journal article" date="2023" name="Elife">
        <title>Identification of key yeast species and microbe-microbe interactions impacting larval growth of Drosophila in the wild.</title>
        <authorList>
            <person name="Mure A."/>
            <person name="Sugiura Y."/>
            <person name="Maeda R."/>
            <person name="Honda K."/>
            <person name="Sakurai N."/>
            <person name="Takahashi Y."/>
            <person name="Watada M."/>
            <person name="Katoh T."/>
            <person name="Gotoh A."/>
            <person name="Gotoh Y."/>
            <person name="Taniguchi I."/>
            <person name="Nakamura K."/>
            <person name="Hayashi T."/>
            <person name="Katayama T."/>
            <person name="Uemura T."/>
            <person name="Hattori Y."/>
        </authorList>
    </citation>
    <scope>NUCLEOTIDE SEQUENCE [LARGE SCALE GENOMIC DNA]</scope>
    <source>
        <strain evidence="6 7">SB-73</strain>
    </source>
</reference>
<dbReference type="InterPro" id="IPR001667">
    <property type="entry name" value="DDH_dom"/>
</dbReference>
<keyword evidence="4" id="KW-0464">Manganese</keyword>
<comment type="caution">
    <text evidence="6">The sequence shown here is derived from an EMBL/GenBank/DDBJ whole genome shotgun (WGS) entry which is preliminary data.</text>
</comment>
<evidence type="ECO:0000256" key="1">
    <source>
        <dbReference type="ARBA" id="ARBA00001936"/>
    </source>
</evidence>
<dbReference type="SMART" id="SM01131">
    <property type="entry name" value="DHHA2"/>
    <property type="match status" value="1"/>
</dbReference>
<dbReference type="PANTHER" id="PTHR12112:SF39">
    <property type="entry name" value="EG:152A3.5 PROTEIN (FBGN0003116_PN PROTEIN)"/>
    <property type="match status" value="1"/>
</dbReference>
<evidence type="ECO:0000256" key="2">
    <source>
        <dbReference type="ARBA" id="ARBA00022723"/>
    </source>
</evidence>
<dbReference type="Gene3D" id="3.10.310.20">
    <property type="entry name" value="DHHA2 domain"/>
    <property type="match status" value="1"/>
</dbReference>
<dbReference type="InterPro" id="IPR038763">
    <property type="entry name" value="DHH_sf"/>
</dbReference>
<evidence type="ECO:0000256" key="4">
    <source>
        <dbReference type="ARBA" id="ARBA00023211"/>
    </source>
</evidence>
<dbReference type="Gene3D" id="3.90.1640.10">
    <property type="entry name" value="inorganic pyrophosphatase (n-terminal core)"/>
    <property type="match status" value="1"/>
</dbReference>
<dbReference type="InterPro" id="IPR004097">
    <property type="entry name" value="DHHA2"/>
</dbReference>
<dbReference type="EMBL" id="BTGC01000003">
    <property type="protein sequence ID" value="GMM50755.1"/>
    <property type="molecule type" value="Genomic_DNA"/>
</dbReference>
<gene>
    <name evidence="6" type="ORF">DASB73_017130</name>
</gene>
<keyword evidence="7" id="KW-1185">Reference proteome</keyword>
<dbReference type="Proteomes" id="UP001362899">
    <property type="component" value="Unassembled WGS sequence"/>
</dbReference>
<keyword evidence="2" id="KW-0479">Metal-binding</keyword>
<name>A0AAV5RGU3_STABA</name>
<comment type="cofactor">
    <cofactor evidence="1">
        <name>Mn(2+)</name>
        <dbReference type="ChEBI" id="CHEBI:29035"/>
    </cofactor>
</comment>
<dbReference type="Pfam" id="PF02833">
    <property type="entry name" value="DHHA2"/>
    <property type="match status" value="1"/>
</dbReference>
<evidence type="ECO:0000313" key="6">
    <source>
        <dbReference type="EMBL" id="GMM50755.1"/>
    </source>
</evidence>
<evidence type="ECO:0000256" key="3">
    <source>
        <dbReference type="ARBA" id="ARBA00022801"/>
    </source>
</evidence>
<proteinExistence type="predicted"/>
<dbReference type="SUPFAM" id="SSF64182">
    <property type="entry name" value="DHH phosphoesterases"/>
    <property type="match status" value="1"/>
</dbReference>
<dbReference type="AlphaFoldDB" id="A0AAV5RGU3"/>
<accession>A0AAV5RGU3</accession>